<evidence type="ECO:0000256" key="4">
    <source>
        <dbReference type="ARBA" id="ARBA00022679"/>
    </source>
</evidence>
<dbReference type="GO" id="GO:0046872">
    <property type="term" value="F:metal ion binding"/>
    <property type="evidence" value="ECO:0007669"/>
    <property type="project" value="UniProtKB-UniRule"/>
</dbReference>
<sequence length="308" mass="34443">MLREFKRPQRLMGNAFEITVVSDDEKIANSHINAAIEEIRRIEKLLTTFNDESQTNLINKNSGIQPVKVDWEIFELIERSLKISKITDGYFDISYGGIDKSFWNFDHNMEQLPDPQSIKEHLKLVNYQNILLDRENQTVFLKEKGMRIGFGGIGKGYAAEMAKHLLQNHGVVSGIVNASGDLTTWGNQANGKSWTVGIADPDNSKQPFSYMNITDMAVATSGNYEKYVVINGKKYSHTINPKTGMPVSGVKSVTVFCPNAEIADAMATPISIMGIDAALHMVNQINHLDCIIIDDQDKIYSSQNINLK</sequence>
<feature type="binding site" evidence="11">
    <location>
        <position position="264"/>
    </location>
    <ligand>
        <name>Mg(2+)</name>
        <dbReference type="ChEBI" id="CHEBI:18420"/>
    </ligand>
</feature>
<dbReference type="EMBL" id="JPRH01000003">
    <property type="protein sequence ID" value="KFF12753.1"/>
    <property type="molecule type" value="Genomic_DNA"/>
</dbReference>
<dbReference type="PANTHER" id="PTHR30040:SF2">
    <property type="entry name" value="FAD:PROTEIN FMN TRANSFERASE"/>
    <property type="match status" value="1"/>
</dbReference>
<dbReference type="OrthoDB" id="9778595at2"/>
<dbReference type="EC" id="2.7.1.180" evidence="1 10"/>
<keyword evidence="7 10" id="KW-0460">Magnesium</keyword>
<dbReference type="PANTHER" id="PTHR30040">
    <property type="entry name" value="THIAMINE BIOSYNTHESIS LIPOPROTEIN APBE"/>
    <property type="match status" value="1"/>
</dbReference>
<reference evidence="12 13" key="1">
    <citation type="submission" date="2014-07" db="EMBL/GenBank/DDBJ databases">
        <title>Genome of Chryseobacterium soli DSM 19298.</title>
        <authorList>
            <person name="Stropko S.J."/>
            <person name="Pipes S.E."/>
            <person name="Newman J."/>
        </authorList>
    </citation>
    <scope>NUCLEOTIDE SEQUENCE [LARGE SCALE GENOMIC DNA]</scope>
    <source>
        <strain evidence="12 13">DSM 19298</strain>
    </source>
</reference>
<accession>A0A086A7T9</accession>
<keyword evidence="13" id="KW-1185">Reference proteome</keyword>
<evidence type="ECO:0000256" key="1">
    <source>
        <dbReference type="ARBA" id="ARBA00011955"/>
    </source>
</evidence>
<dbReference type="Proteomes" id="UP000028705">
    <property type="component" value="Unassembled WGS sequence"/>
</dbReference>
<evidence type="ECO:0000256" key="11">
    <source>
        <dbReference type="PIRSR" id="PIRSR006268-2"/>
    </source>
</evidence>
<name>A0A086A7T9_9FLAO</name>
<dbReference type="eggNOG" id="COG1477">
    <property type="taxonomic scope" value="Bacteria"/>
</dbReference>
<dbReference type="InterPro" id="IPR024932">
    <property type="entry name" value="ApbE"/>
</dbReference>
<evidence type="ECO:0000256" key="3">
    <source>
        <dbReference type="ARBA" id="ARBA00022630"/>
    </source>
</evidence>
<evidence type="ECO:0000256" key="2">
    <source>
        <dbReference type="ARBA" id="ARBA00016337"/>
    </source>
</evidence>
<evidence type="ECO:0000256" key="6">
    <source>
        <dbReference type="ARBA" id="ARBA00022827"/>
    </source>
</evidence>
<keyword evidence="5 10" id="KW-0479">Metal-binding</keyword>
<dbReference type="InterPro" id="IPR003374">
    <property type="entry name" value="ApbE-like_sf"/>
</dbReference>
<evidence type="ECO:0000313" key="12">
    <source>
        <dbReference type="EMBL" id="KFF12753.1"/>
    </source>
</evidence>
<keyword evidence="4 10" id="KW-0808">Transferase</keyword>
<dbReference type="STRING" id="445961.IW15_08150"/>
<evidence type="ECO:0000256" key="8">
    <source>
        <dbReference type="ARBA" id="ARBA00031306"/>
    </source>
</evidence>
<protein>
    <recommendedName>
        <fullName evidence="2 10">FAD:protein FMN transferase</fullName>
        <ecNumber evidence="1 10">2.7.1.180</ecNumber>
    </recommendedName>
    <alternativeName>
        <fullName evidence="8 10">Flavin transferase</fullName>
    </alternativeName>
</protein>
<dbReference type="Pfam" id="PF02424">
    <property type="entry name" value="ApbE"/>
    <property type="match status" value="1"/>
</dbReference>
<keyword evidence="3 10" id="KW-0285">Flavoprotein</keyword>
<evidence type="ECO:0000313" key="13">
    <source>
        <dbReference type="Proteomes" id="UP000028705"/>
    </source>
</evidence>
<dbReference type="PIRSF" id="PIRSF006268">
    <property type="entry name" value="ApbE"/>
    <property type="match status" value="1"/>
</dbReference>
<evidence type="ECO:0000256" key="5">
    <source>
        <dbReference type="ARBA" id="ARBA00022723"/>
    </source>
</evidence>
<evidence type="ECO:0000256" key="10">
    <source>
        <dbReference type="PIRNR" id="PIRNR006268"/>
    </source>
</evidence>
<comment type="similarity">
    <text evidence="10">Belongs to the ApbE family.</text>
</comment>
<dbReference type="GO" id="GO:0016740">
    <property type="term" value="F:transferase activity"/>
    <property type="evidence" value="ECO:0007669"/>
    <property type="project" value="UniProtKB-UniRule"/>
</dbReference>
<dbReference type="AlphaFoldDB" id="A0A086A7T9"/>
<comment type="caution">
    <text evidence="12">The sequence shown here is derived from an EMBL/GenBank/DDBJ whole genome shotgun (WGS) entry which is preliminary data.</text>
</comment>
<feature type="binding site" evidence="11">
    <location>
        <position position="268"/>
    </location>
    <ligand>
        <name>Mg(2+)</name>
        <dbReference type="ChEBI" id="CHEBI:18420"/>
    </ligand>
</feature>
<dbReference type="Gene3D" id="3.10.520.10">
    <property type="entry name" value="ApbE-like domains"/>
    <property type="match status" value="1"/>
</dbReference>
<organism evidence="12 13">
    <name type="scientific">Chryseobacterium soli</name>
    <dbReference type="NCBI Taxonomy" id="445961"/>
    <lineage>
        <taxon>Bacteria</taxon>
        <taxon>Pseudomonadati</taxon>
        <taxon>Bacteroidota</taxon>
        <taxon>Flavobacteriia</taxon>
        <taxon>Flavobacteriales</taxon>
        <taxon>Weeksellaceae</taxon>
        <taxon>Chryseobacterium group</taxon>
        <taxon>Chryseobacterium</taxon>
    </lineage>
</organism>
<comment type="catalytic activity">
    <reaction evidence="9 10">
        <text>L-threonyl-[protein] + FAD = FMN-L-threonyl-[protein] + AMP + H(+)</text>
        <dbReference type="Rhea" id="RHEA:36847"/>
        <dbReference type="Rhea" id="RHEA-COMP:11060"/>
        <dbReference type="Rhea" id="RHEA-COMP:11061"/>
        <dbReference type="ChEBI" id="CHEBI:15378"/>
        <dbReference type="ChEBI" id="CHEBI:30013"/>
        <dbReference type="ChEBI" id="CHEBI:57692"/>
        <dbReference type="ChEBI" id="CHEBI:74257"/>
        <dbReference type="ChEBI" id="CHEBI:456215"/>
        <dbReference type="EC" id="2.7.1.180"/>
    </reaction>
</comment>
<dbReference type="SUPFAM" id="SSF143631">
    <property type="entry name" value="ApbE-like"/>
    <property type="match status" value="1"/>
</dbReference>
<gene>
    <name evidence="12" type="ORF">IW15_08150</name>
</gene>
<evidence type="ECO:0000256" key="7">
    <source>
        <dbReference type="ARBA" id="ARBA00022842"/>
    </source>
</evidence>
<comment type="cofactor">
    <cofactor evidence="11">
        <name>Mg(2+)</name>
        <dbReference type="ChEBI" id="CHEBI:18420"/>
    </cofactor>
    <cofactor evidence="11">
        <name>Mn(2+)</name>
        <dbReference type="ChEBI" id="CHEBI:29035"/>
    </cofactor>
    <text evidence="11">Magnesium. Can also use manganese.</text>
</comment>
<feature type="binding site" evidence="11">
    <location>
        <position position="152"/>
    </location>
    <ligand>
        <name>Mg(2+)</name>
        <dbReference type="ChEBI" id="CHEBI:18420"/>
    </ligand>
</feature>
<proteinExistence type="inferred from homology"/>
<dbReference type="RefSeq" id="WP_034710458.1">
    <property type="nucleotide sequence ID" value="NZ_JPRH01000003.1"/>
</dbReference>
<keyword evidence="6 10" id="KW-0274">FAD</keyword>
<evidence type="ECO:0000256" key="9">
    <source>
        <dbReference type="ARBA" id="ARBA00048540"/>
    </source>
</evidence>